<dbReference type="PANTHER" id="PTHR30349:SF64">
    <property type="entry name" value="PROPHAGE INTEGRASE INTD-RELATED"/>
    <property type="match status" value="1"/>
</dbReference>
<comment type="caution">
    <text evidence="3">The sequence shown here is derived from an EMBL/GenBank/DDBJ whole genome shotgun (WGS) entry which is preliminary data.</text>
</comment>
<dbReference type="InterPro" id="IPR050090">
    <property type="entry name" value="Tyrosine_recombinase_XerCD"/>
</dbReference>
<dbReference type="PROSITE" id="PS51898">
    <property type="entry name" value="TYR_RECOMBINASE"/>
    <property type="match status" value="1"/>
</dbReference>
<dbReference type="SUPFAM" id="SSF56349">
    <property type="entry name" value="DNA breaking-rejoining enzymes"/>
    <property type="match status" value="1"/>
</dbReference>
<name>A0A1S8TD56_9CLOT</name>
<dbReference type="EMBL" id="LZZM01000184">
    <property type="protein sequence ID" value="OOM75551.1"/>
    <property type="molecule type" value="Genomic_DNA"/>
</dbReference>
<dbReference type="PROSITE" id="PS51257">
    <property type="entry name" value="PROKAR_LIPOPROTEIN"/>
    <property type="match status" value="1"/>
</dbReference>
<sequence>MGNYRSWVCINFFIATGCRSETLLNVRVKDINFDNENILFRHMKTKRQINVPLPDALKVVLQEYISNLQLKDDDILFSKLNGEKMCYSTLYQNITSCFKYCKVKMRGVNTFTNTLSTLFIRNGGDIYRLKAQLAHTQITTTERYINLLPVELKDNLLRYNPLDVISKKNRKVKLDRKNDIYYKRHIQFCMCLFRMY</sequence>
<dbReference type="CDD" id="cd00397">
    <property type="entry name" value="DNA_BRE_C"/>
    <property type="match status" value="1"/>
</dbReference>
<dbReference type="InterPro" id="IPR002104">
    <property type="entry name" value="Integrase_catalytic"/>
</dbReference>
<dbReference type="Gene3D" id="1.10.443.10">
    <property type="entry name" value="Intergrase catalytic core"/>
    <property type="match status" value="1"/>
</dbReference>
<dbReference type="InterPro" id="IPR011010">
    <property type="entry name" value="DNA_brk_join_enz"/>
</dbReference>
<keyword evidence="4" id="KW-1185">Reference proteome</keyword>
<protein>
    <submittedName>
        <fullName evidence="3">Tyrosine recombinase XerD</fullName>
    </submittedName>
</protein>
<dbReference type="STRING" id="29367.CLPUN_32220"/>
<dbReference type="PANTHER" id="PTHR30349">
    <property type="entry name" value="PHAGE INTEGRASE-RELATED"/>
    <property type="match status" value="1"/>
</dbReference>
<dbReference type="Proteomes" id="UP000190890">
    <property type="component" value="Unassembled WGS sequence"/>
</dbReference>
<evidence type="ECO:0000313" key="4">
    <source>
        <dbReference type="Proteomes" id="UP000190890"/>
    </source>
</evidence>
<keyword evidence="1" id="KW-0233">DNA recombination</keyword>
<dbReference type="AlphaFoldDB" id="A0A1S8TD56"/>
<dbReference type="GO" id="GO:0006310">
    <property type="term" value="P:DNA recombination"/>
    <property type="evidence" value="ECO:0007669"/>
    <property type="project" value="UniProtKB-KW"/>
</dbReference>
<dbReference type="GO" id="GO:0003677">
    <property type="term" value="F:DNA binding"/>
    <property type="evidence" value="ECO:0007669"/>
    <property type="project" value="InterPro"/>
</dbReference>
<evidence type="ECO:0000259" key="2">
    <source>
        <dbReference type="PROSITE" id="PS51898"/>
    </source>
</evidence>
<organism evidence="3 4">
    <name type="scientific">Clostridium puniceum</name>
    <dbReference type="NCBI Taxonomy" id="29367"/>
    <lineage>
        <taxon>Bacteria</taxon>
        <taxon>Bacillati</taxon>
        <taxon>Bacillota</taxon>
        <taxon>Clostridia</taxon>
        <taxon>Eubacteriales</taxon>
        <taxon>Clostridiaceae</taxon>
        <taxon>Clostridium</taxon>
    </lineage>
</organism>
<proteinExistence type="predicted"/>
<dbReference type="Pfam" id="PF00589">
    <property type="entry name" value="Phage_integrase"/>
    <property type="match status" value="1"/>
</dbReference>
<accession>A0A1S8TD56</accession>
<dbReference type="InterPro" id="IPR013762">
    <property type="entry name" value="Integrase-like_cat_sf"/>
</dbReference>
<evidence type="ECO:0000313" key="3">
    <source>
        <dbReference type="EMBL" id="OOM75551.1"/>
    </source>
</evidence>
<dbReference type="GO" id="GO:0015074">
    <property type="term" value="P:DNA integration"/>
    <property type="evidence" value="ECO:0007669"/>
    <property type="project" value="InterPro"/>
</dbReference>
<reference evidence="3 4" key="1">
    <citation type="submission" date="2016-05" db="EMBL/GenBank/DDBJ databases">
        <title>Microbial solvent formation.</title>
        <authorList>
            <person name="Poehlein A."/>
            <person name="Montoya Solano J.D."/>
            <person name="Flitsch S."/>
            <person name="Krabben P."/>
            <person name="Duerre P."/>
            <person name="Daniel R."/>
        </authorList>
    </citation>
    <scope>NUCLEOTIDE SEQUENCE [LARGE SCALE GENOMIC DNA]</scope>
    <source>
        <strain evidence="3 4">DSM 2619</strain>
    </source>
</reference>
<feature type="domain" description="Tyr recombinase" evidence="2">
    <location>
        <begin position="1"/>
        <end position="157"/>
    </location>
</feature>
<gene>
    <name evidence="3" type="primary">xerD_8</name>
    <name evidence="3" type="ORF">CLPUN_32220</name>
</gene>
<evidence type="ECO:0000256" key="1">
    <source>
        <dbReference type="ARBA" id="ARBA00023172"/>
    </source>
</evidence>